<dbReference type="Pfam" id="PF01490">
    <property type="entry name" value="Aa_trans"/>
    <property type="match status" value="1"/>
</dbReference>
<name>K0SUQ2_THAOC</name>
<sequence>MAPNVVPDSPFFAPSTPRRVIQVSTPGGTRRSVKKADPGAKEHKCGVAGATSNLVNAIIGAGIVGIPFAIKETGLVAGVVLVLLCAFLTERSLRLLIETAKHVDVPSYEMLFESCYGSAGFYFISVNMFIMAYGGCLSYLTIIKDTLPILCGVSKDDVGMARAILTVSTMAIILPISMQRDVADLAKTSQVSVLFQCAMVFILVIFSPVSESLERNGGLLNIASQSIIKGDTVFIGLGILSFAYVCQHSAFIVAGSLERPTKKRWGMTTSCALALCAVLEAACGLSGYLAFLDDTEGDILNNFLESGGHEKQQPTSHVDSCARQCSLFTR</sequence>
<dbReference type="eggNOG" id="KOG1305">
    <property type="taxonomic scope" value="Eukaryota"/>
</dbReference>
<keyword evidence="11" id="KW-1185">Reference proteome</keyword>
<keyword evidence="6 8" id="KW-1133">Transmembrane helix</keyword>
<evidence type="ECO:0000256" key="6">
    <source>
        <dbReference type="ARBA" id="ARBA00022989"/>
    </source>
</evidence>
<dbReference type="OrthoDB" id="28208at2759"/>
<dbReference type="OMA" id="NFPYAFF"/>
<feature type="transmembrane region" description="Helical" evidence="8">
    <location>
        <begin position="269"/>
        <end position="291"/>
    </location>
</feature>
<dbReference type="InterPro" id="IPR013057">
    <property type="entry name" value="AA_transpt_TM"/>
</dbReference>
<accession>K0SUQ2</accession>
<organism evidence="10 11">
    <name type="scientific">Thalassiosira oceanica</name>
    <name type="common">Marine diatom</name>
    <dbReference type="NCBI Taxonomy" id="159749"/>
    <lineage>
        <taxon>Eukaryota</taxon>
        <taxon>Sar</taxon>
        <taxon>Stramenopiles</taxon>
        <taxon>Ochrophyta</taxon>
        <taxon>Bacillariophyta</taxon>
        <taxon>Coscinodiscophyceae</taxon>
        <taxon>Thalassiosirophycidae</taxon>
        <taxon>Thalassiosirales</taxon>
        <taxon>Thalassiosiraceae</taxon>
        <taxon>Thalassiosira</taxon>
    </lineage>
</organism>
<proteinExistence type="inferred from homology"/>
<dbReference type="AlphaFoldDB" id="K0SUQ2"/>
<evidence type="ECO:0000259" key="9">
    <source>
        <dbReference type="Pfam" id="PF01490"/>
    </source>
</evidence>
<comment type="similarity">
    <text evidence="2">Belongs to the amino acid/polyamine transporter 2 family.</text>
</comment>
<comment type="subcellular location">
    <subcellularLocation>
        <location evidence="1">Membrane</location>
        <topology evidence="1">Multi-pass membrane protein</topology>
    </subcellularLocation>
</comment>
<evidence type="ECO:0000313" key="10">
    <source>
        <dbReference type="EMBL" id="EJK69140.1"/>
    </source>
</evidence>
<feature type="transmembrane region" description="Helical" evidence="8">
    <location>
        <begin position="233"/>
        <end position="257"/>
    </location>
</feature>
<keyword evidence="3" id="KW-0813">Transport</keyword>
<evidence type="ECO:0000256" key="8">
    <source>
        <dbReference type="SAM" id="Phobius"/>
    </source>
</evidence>
<evidence type="ECO:0000256" key="4">
    <source>
        <dbReference type="ARBA" id="ARBA00022692"/>
    </source>
</evidence>
<comment type="caution">
    <text evidence="10">The sequence shown here is derived from an EMBL/GenBank/DDBJ whole genome shotgun (WGS) entry which is preliminary data.</text>
</comment>
<reference evidence="10 11" key="1">
    <citation type="journal article" date="2012" name="Genome Biol.">
        <title>Genome and low-iron response of an oceanic diatom adapted to chronic iron limitation.</title>
        <authorList>
            <person name="Lommer M."/>
            <person name="Specht M."/>
            <person name="Roy A.S."/>
            <person name="Kraemer L."/>
            <person name="Andreson R."/>
            <person name="Gutowska M.A."/>
            <person name="Wolf J."/>
            <person name="Bergner S.V."/>
            <person name="Schilhabel M.B."/>
            <person name="Klostermeier U.C."/>
            <person name="Beiko R.G."/>
            <person name="Rosenstiel P."/>
            <person name="Hippler M."/>
            <person name="Laroche J."/>
        </authorList>
    </citation>
    <scope>NUCLEOTIDE SEQUENCE [LARGE SCALE GENOMIC DNA]</scope>
    <source>
        <strain evidence="10 11">CCMP1005</strain>
    </source>
</reference>
<keyword evidence="7 8" id="KW-0472">Membrane</keyword>
<protein>
    <recommendedName>
        <fullName evidence="9">Amino acid transporter transmembrane domain-containing protein</fullName>
    </recommendedName>
</protein>
<dbReference type="PANTHER" id="PTHR22950:SF458">
    <property type="entry name" value="SODIUM-COUPLED NEUTRAL AMINO ACID TRANSPORTER 11-RELATED"/>
    <property type="match status" value="1"/>
</dbReference>
<dbReference type="Proteomes" id="UP000266841">
    <property type="component" value="Unassembled WGS sequence"/>
</dbReference>
<feature type="transmembrane region" description="Helical" evidence="8">
    <location>
        <begin position="190"/>
        <end position="209"/>
    </location>
</feature>
<dbReference type="EMBL" id="AGNL01010421">
    <property type="protein sequence ID" value="EJK69140.1"/>
    <property type="molecule type" value="Genomic_DNA"/>
</dbReference>
<keyword evidence="5" id="KW-0029">Amino-acid transport</keyword>
<feature type="transmembrane region" description="Helical" evidence="8">
    <location>
        <begin position="160"/>
        <end position="178"/>
    </location>
</feature>
<dbReference type="GO" id="GO:0015179">
    <property type="term" value="F:L-amino acid transmembrane transporter activity"/>
    <property type="evidence" value="ECO:0007669"/>
    <property type="project" value="TreeGrafter"/>
</dbReference>
<evidence type="ECO:0000256" key="1">
    <source>
        <dbReference type="ARBA" id="ARBA00004141"/>
    </source>
</evidence>
<evidence type="ECO:0000256" key="5">
    <source>
        <dbReference type="ARBA" id="ARBA00022970"/>
    </source>
</evidence>
<dbReference type="GO" id="GO:0016020">
    <property type="term" value="C:membrane"/>
    <property type="evidence" value="ECO:0007669"/>
    <property type="project" value="UniProtKB-SubCell"/>
</dbReference>
<evidence type="ECO:0000256" key="2">
    <source>
        <dbReference type="ARBA" id="ARBA00008066"/>
    </source>
</evidence>
<feature type="transmembrane region" description="Helical" evidence="8">
    <location>
        <begin position="118"/>
        <end position="140"/>
    </location>
</feature>
<evidence type="ECO:0000256" key="7">
    <source>
        <dbReference type="ARBA" id="ARBA00023136"/>
    </source>
</evidence>
<gene>
    <name evidence="10" type="ORF">THAOC_09636</name>
</gene>
<feature type="domain" description="Amino acid transporter transmembrane" evidence="9">
    <location>
        <begin position="46"/>
        <end position="306"/>
    </location>
</feature>
<dbReference type="PANTHER" id="PTHR22950">
    <property type="entry name" value="AMINO ACID TRANSPORTER"/>
    <property type="match status" value="1"/>
</dbReference>
<evidence type="ECO:0000256" key="3">
    <source>
        <dbReference type="ARBA" id="ARBA00022448"/>
    </source>
</evidence>
<keyword evidence="4 8" id="KW-0812">Transmembrane</keyword>
<evidence type="ECO:0000313" key="11">
    <source>
        <dbReference type="Proteomes" id="UP000266841"/>
    </source>
</evidence>